<dbReference type="EC" id="1.17.7.4" evidence="5"/>
<comment type="caution">
    <text evidence="5">Lacks conserved residue(s) required for the propagation of feature annotation.</text>
</comment>
<feature type="binding site" evidence="5">
    <location>
        <position position="123"/>
    </location>
    <ligand>
        <name>dimethylallyl diphosphate</name>
        <dbReference type="ChEBI" id="CHEBI:57623"/>
    </ligand>
</feature>
<feature type="binding site" evidence="5">
    <location>
        <position position="95"/>
    </location>
    <ligand>
        <name>[4Fe-4S] cluster</name>
        <dbReference type="ChEBI" id="CHEBI:49883"/>
    </ligand>
</feature>
<feature type="binding site" evidence="5">
    <location>
        <position position="262"/>
    </location>
    <ligand>
        <name>dimethylallyl diphosphate</name>
        <dbReference type="ChEBI" id="CHEBI:57623"/>
    </ligand>
</feature>
<dbReference type="UniPathway" id="UPA00056">
    <property type="reaction ID" value="UER00097"/>
</dbReference>
<keyword evidence="4 5" id="KW-0411">Iron-sulfur</keyword>
<reference evidence="6 7" key="1">
    <citation type="submission" date="2019-03" db="EMBL/GenBank/DDBJ databases">
        <title>Genomic Encyclopedia of Archaeal and Bacterial Type Strains, Phase II (KMG-II): from individual species to whole genera.</title>
        <authorList>
            <person name="Goeker M."/>
        </authorList>
    </citation>
    <scope>NUCLEOTIDE SEQUENCE [LARGE SCALE GENOMIC DNA]</scope>
    <source>
        <strain evidence="6 7">ATCC 25309</strain>
    </source>
</reference>
<dbReference type="GO" id="GO:0046872">
    <property type="term" value="F:metal ion binding"/>
    <property type="evidence" value="ECO:0007669"/>
    <property type="project" value="UniProtKB-KW"/>
</dbReference>
<comment type="cofactor">
    <cofactor evidence="5">
        <name>[4Fe-4S] cluster</name>
        <dbReference type="ChEBI" id="CHEBI:49883"/>
    </cofactor>
    <text evidence="5">Binds 1 [4Fe-4S] cluster per subunit.</text>
</comment>
<comment type="pathway">
    <text evidence="5">Isoprenoid biosynthesis; dimethylallyl diphosphate biosynthesis; dimethylallyl diphosphate from (2E)-4-hydroxy-3-methylbutenyl diphosphate: step 1/1.</text>
</comment>
<dbReference type="Gene3D" id="3.40.1010.20">
    <property type="entry name" value="4-hydroxy-3-methylbut-2-enyl diphosphate reductase, catalytic domain"/>
    <property type="match status" value="2"/>
</dbReference>
<comment type="catalytic activity">
    <reaction evidence="5">
        <text>dimethylallyl diphosphate + 2 oxidized [2Fe-2S]-[ferredoxin] + H2O = (2E)-4-hydroxy-3-methylbut-2-enyl diphosphate + 2 reduced [2Fe-2S]-[ferredoxin] + 2 H(+)</text>
        <dbReference type="Rhea" id="RHEA:24825"/>
        <dbReference type="Rhea" id="RHEA-COMP:10000"/>
        <dbReference type="Rhea" id="RHEA-COMP:10001"/>
        <dbReference type="ChEBI" id="CHEBI:15377"/>
        <dbReference type="ChEBI" id="CHEBI:15378"/>
        <dbReference type="ChEBI" id="CHEBI:33737"/>
        <dbReference type="ChEBI" id="CHEBI:33738"/>
        <dbReference type="ChEBI" id="CHEBI:57623"/>
        <dbReference type="ChEBI" id="CHEBI:128753"/>
        <dbReference type="EC" id="1.17.7.4"/>
    </reaction>
</comment>
<dbReference type="EMBL" id="SOCA01000004">
    <property type="protein sequence ID" value="TDU70610.1"/>
    <property type="molecule type" value="Genomic_DNA"/>
</dbReference>
<dbReference type="HAMAP" id="MF_00191">
    <property type="entry name" value="IspH"/>
    <property type="match status" value="1"/>
</dbReference>
<protein>
    <recommendedName>
        <fullName evidence="5">4-hydroxy-3-methylbut-2-enyl diphosphate reductase</fullName>
        <shortName evidence="5">HMBPP reductase</shortName>
        <ecNumber evidence="5">1.17.7.4</ecNumber>
    </recommendedName>
</protein>
<keyword evidence="5" id="KW-0414">Isoprene biosynthesis</keyword>
<feature type="active site" description="Proton donor" evidence="5">
    <location>
        <position position="125"/>
    </location>
</feature>
<feature type="binding site" evidence="5">
    <location>
        <position position="73"/>
    </location>
    <ligand>
        <name>isopentenyl diphosphate</name>
        <dbReference type="ChEBI" id="CHEBI:128769"/>
    </ligand>
</feature>
<evidence type="ECO:0000256" key="4">
    <source>
        <dbReference type="ARBA" id="ARBA00023014"/>
    </source>
</evidence>
<dbReference type="NCBIfam" id="TIGR00216">
    <property type="entry name" value="ispH_lytB"/>
    <property type="match status" value="1"/>
</dbReference>
<evidence type="ECO:0000256" key="2">
    <source>
        <dbReference type="ARBA" id="ARBA00022723"/>
    </source>
</evidence>
<feature type="binding site" evidence="5">
    <location>
        <position position="39"/>
    </location>
    <ligand>
        <name>dimethylallyl diphosphate</name>
        <dbReference type="ChEBI" id="CHEBI:57623"/>
    </ligand>
</feature>
<keyword evidence="1 5" id="KW-0004">4Fe-4S</keyword>
<dbReference type="Proteomes" id="UP000295662">
    <property type="component" value="Unassembled WGS sequence"/>
</dbReference>
<keyword evidence="5" id="KW-0560">Oxidoreductase</keyword>
<comment type="similarity">
    <text evidence="5">Belongs to the IspH family.</text>
</comment>
<feature type="binding site" evidence="5">
    <location>
        <position position="160"/>
    </location>
    <ligand>
        <name>(2E)-4-hydroxy-3-methylbut-2-enyl diphosphate</name>
        <dbReference type="ChEBI" id="CHEBI:128753"/>
    </ligand>
</feature>
<gene>
    <name evidence="5" type="primary">ispH</name>
    <name evidence="6" type="ORF">EI77_02657</name>
</gene>
<dbReference type="Gene3D" id="3.40.50.11270">
    <property type="match status" value="1"/>
</dbReference>
<feature type="binding site" evidence="5">
    <location>
        <position position="12"/>
    </location>
    <ligand>
        <name>[4Fe-4S] cluster</name>
        <dbReference type="ChEBI" id="CHEBI:49883"/>
    </ligand>
</feature>
<dbReference type="GO" id="GO:0051539">
    <property type="term" value="F:4 iron, 4 sulfur cluster binding"/>
    <property type="evidence" value="ECO:0007669"/>
    <property type="project" value="UniProtKB-UniRule"/>
</dbReference>
<dbReference type="PANTHER" id="PTHR30426:SF0">
    <property type="entry name" value="4-HYDROXY-3-METHYLBUT-2-ENYL DIPHOSPHATE REDUCTASE"/>
    <property type="match status" value="1"/>
</dbReference>
<dbReference type="GO" id="GO:0050992">
    <property type="term" value="P:dimethylallyl diphosphate biosynthetic process"/>
    <property type="evidence" value="ECO:0007669"/>
    <property type="project" value="UniProtKB-UniRule"/>
</dbReference>
<evidence type="ECO:0000313" key="6">
    <source>
        <dbReference type="EMBL" id="TDU70610.1"/>
    </source>
</evidence>
<organism evidence="6 7">
    <name type="scientific">Prosthecobacter fusiformis</name>
    <dbReference type="NCBI Taxonomy" id="48464"/>
    <lineage>
        <taxon>Bacteria</taxon>
        <taxon>Pseudomonadati</taxon>
        <taxon>Verrucomicrobiota</taxon>
        <taxon>Verrucomicrobiia</taxon>
        <taxon>Verrucomicrobiales</taxon>
        <taxon>Verrucomicrobiaceae</taxon>
        <taxon>Prosthecobacter</taxon>
    </lineage>
</organism>
<dbReference type="CDD" id="cd13944">
    <property type="entry name" value="lytB_ispH"/>
    <property type="match status" value="1"/>
</dbReference>
<comment type="caution">
    <text evidence="6">The sequence shown here is derived from an EMBL/GenBank/DDBJ whole genome shotgun (WGS) entry which is preliminary data.</text>
</comment>
<feature type="binding site" evidence="5">
    <location>
        <position position="123"/>
    </location>
    <ligand>
        <name>isopentenyl diphosphate</name>
        <dbReference type="ChEBI" id="CHEBI:128769"/>
    </ligand>
</feature>
<proteinExistence type="inferred from homology"/>
<dbReference type="GO" id="GO:0019288">
    <property type="term" value="P:isopentenyl diphosphate biosynthetic process, methylerythritol 4-phosphate pathway"/>
    <property type="evidence" value="ECO:0007669"/>
    <property type="project" value="UniProtKB-UniRule"/>
</dbReference>
<feature type="binding site" evidence="5">
    <location>
        <position position="220"/>
    </location>
    <ligand>
        <name>dimethylallyl diphosphate</name>
        <dbReference type="ChEBI" id="CHEBI:57623"/>
    </ligand>
</feature>
<dbReference type="InterPro" id="IPR003451">
    <property type="entry name" value="LytB/IspH"/>
</dbReference>
<dbReference type="PANTHER" id="PTHR30426">
    <property type="entry name" value="4-HYDROXY-3-METHYLBUT-2-ENYL DIPHOSPHATE REDUCTASE"/>
    <property type="match status" value="1"/>
</dbReference>
<sequence length="281" mass="30992">MIIHLAQHYGMCFGVRDALRATHSAASQEPVTILGQLVHNPVVDAHLATLGVRRGNLEKMDSSSTRRVIITAHGASDAHRQRWQQAGHQITDTSCPLVKKAHHALGALVEEGYHPVVIGQRQHVEVQGLIGDHPQASVLLTAEDACCIPAHSRLGVISQTTQPLDHVLRVVEAIKRHHHRSEVRFMDTVCRPTKQRQTALEDLAKTCDLIIVIGGRNSNNTRQLTEKARSLGVLAEQIETPDELRAEWFRQVAHVGVTAGTSTLDETVRAVMDRLQNISCQ</sequence>
<keyword evidence="3 5" id="KW-0408">Iron</keyword>
<feature type="binding site" evidence="5">
    <location>
        <position position="220"/>
    </location>
    <ligand>
        <name>(2E)-4-hydroxy-3-methylbut-2-enyl diphosphate</name>
        <dbReference type="ChEBI" id="CHEBI:128753"/>
    </ligand>
</feature>
<dbReference type="Pfam" id="PF02401">
    <property type="entry name" value="LYTB"/>
    <property type="match status" value="1"/>
</dbReference>
<keyword evidence="2 5" id="KW-0479">Metal-binding</keyword>
<dbReference type="OrthoDB" id="9804077at2"/>
<feature type="binding site" evidence="5">
    <location>
        <position position="218"/>
    </location>
    <ligand>
        <name>(2E)-4-hydroxy-3-methylbut-2-enyl diphosphate</name>
        <dbReference type="ChEBI" id="CHEBI:128753"/>
    </ligand>
</feature>
<accession>A0A4R7RXN3</accession>
<evidence type="ECO:0000256" key="3">
    <source>
        <dbReference type="ARBA" id="ARBA00023004"/>
    </source>
</evidence>
<name>A0A4R7RXN3_9BACT</name>
<keyword evidence="7" id="KW-1185">Reference proteome</keyword>
<feature type="binding site" evidence="5">
    <location>
        <position position="262"/>
    </location>
    <ligand>
        <name>(2E)-4-hydroxy-3-methylbut-2-enyl diphosphate</name>
        <dbReference type="ChEBI" id="CHEBI:128753"/>
    </ligand>
</feature>
<feature type="binding site" evidence="5">
    <location>
        <position position="218"/>
    </location>
    <ligand>
        <name>dimethylallyl diphosphate</name>
        <dbReference type="ChEBI" id="CHEBI:57623"/>
    </ligand>
</feature>
<evidence type="ECO:0000313" key="7">
    <source>
        <dbReference type="Proteomes" id="UP000295662"/>
    </source>
</evidence>
<comment type="pathway">
    <text evidence="5">Isoprenoid biosynthesis; isopentenyl diphosphate biosynthesis via DXP pathway; isopentenyl diphosphate from 1-deoxy-D-xylulose 5-phosphate: step 6/6.</text>
</comment>
<comment type="function">
    <text evidence="5">Catalyzes the conversion of 1-hydroxy-2-methyl-2-(E)-butenyl 4-diphosphate (HMBPP) into a mixture of isopentenyl diphosphate (IPP) and dimethylallyl diphosphate (DMAPP). Acts in the terminal step of the DOXP/MEP pathway for isoprenoid precursor biosynthesis.</text>
</comment>
<feature type="binding site" evidence="5">
    <location>
        <position position="123"/>
    </location>
    <ligand>
        <name>(2E)-4-hydroxy-3-methylbut-2-enyl diphosphate</name>
        <dbReference type="ChEBI" id="CHEBI:128753"/>
    </ligand>
</feature>
<dbReference type="AlphaFoldDB" id="A0A4R7RXN3"/>
<evidence type="ECO:0000256" key="5">
    <source>
        <dbReference type="HAMAP-Rule" id="MF_00191"/>
    </source>
</evidence>
<dbReference type="GO" id="GO:0051745">
    <property type="term" value="F:4-hydroxy-3-methylbut-2-enyl diphosphate reductase activity"/>
    <property type="evidence" value="ECO:0007669"/>
    <property type="project" value="UniProtKB-UniRule"/>
</dbReference>
<evidence type="ECO:0000256" key="1">
    <source>
        <dbReference type="ARBA" id="ARBA00022485"/>
    </source>
</evidence>
<feature type="binding site" evidence="5">
    <location>
        <position position="39"/>
    </location>
    <ligand>
        <name>(2E)-4-hydroxy-3-methylbut-2-enyl diphosphate</name>
        <dbReference type="ChEBI" id="CHEBI:128753"/>
    </ligand>
</feature>
<feature type="binding site" evidence="5">
    <location>
        <position position="262"/>
    </location>
    <ligand>
        <name>isopentenyl diphosphate</name>
        <dbReference type="ChEBI" id="CHEBI:128769"/>
    </ligand>
</feature>
<feature type="binding site" evidence="5">
    <location>
        <position position="73"/>
    </location>
    <ligand>
        <name>(2E)-4-hydroxy-3-methylbut-2-enyl diphosphate</name>
        <dbReference type="ChEBI" id="CHEBI:128753"/>
    </ligand>
</feature>
<dbReference type="GO" id="GO:0016114">
    <property type="term" value="P:terpenoid biosynthetic process"/>
    <property type="evidence" value="ECO:0007669"/>
    <property type="project" value="UniProtKB-UniRule"/>
</dbReference>
<feature type="binding site" evidence="5">
    <location>
        <position position="39"/>
    </location>
    <ligand>
        <name>isopentenyl diphosphate</name>
        <dbReference type="ChEBI" id="CHEBI:128769"/>
    </ligand>
</feature>
<feature type="binding site" evidence="5">
    <location>
        <position position="220"/>
    </location>
    <ligand>
        <name>isopentenyl diphosphate</name>
        <dbReference type="ChEBI" id="CHEBI:128769"/>
    </ligand>
</feature>
<feature type="binding site" evidence="5">
    <location>
        <position position="218"/>
    </location>
    <ligand>
        <name>isopentenyl diphosphate</name>
        <dbReference type="ChEBI" id="CHEBI:128769"/>
    </ligand>
</feature>
<dbReference type="UniPathway" id="UPA00059">
    <property type="reaction ID" value="UER00105"/>
</dbReference>
<feature type="binding site" evidence="5">
    <location>
        <position position="73"/>
    </location>
    <ligand>
        <name>dimethylallyl diphosphate</name>
        <dbReference type="ChEBI" id="CHEBI:57623"/>
    </ligand>
</feature>
<feature type="binding site" evidence="5">
    <location>
        <position position="190"/>
    </location>
    <ligand>
        <name>[4Fe-4S] cluster</name>
        <dbReference type="ChEBI" id="CHEBI:49883"/>
    </ligand>
</feature>
<dbReference type="RefSeq" id="WP_133795713.1">
    <property type="nucleotide sequence ID" value="NZ_SOCA01000004.1"/>
</dbReference>
<comment type="catalytic activity">
    <reaction evidence="5">
        <text>isopentenyl diphosphate + 2 oxidized [2Fe-2S]-[ferredoxin] + H2O = (2E)-4-hydroxy-3-methylbut-2-enyl diphosphate + 2 reduced [2Fe-2S]-[ferredoxin] + 2 H(+)</text>
        <dbReference type="Rhea" id="RHEA:24488"/>
        <dbReference type="Rhea" id="RHEA-COMP:10000"/>
        <dbReference type="Rhea" id="RHEA-COMP:10001"/>
        <dbReference type="ChEBI" id="CHEBI:15377"/>
        <dbReference type="ChEBI" id="CHEBI:15378"/>
        <dbReference type="ChEBI" id="CHEBI:33737"/>
        <dbReference type="ChEBI" id="CHEBI:33738"/>
        <dbReference type="ChEBI" id="CHEBI:128753"/>
        <dbReference type="ChEBI" id="CHEBI:128769"/>
        <dbReference type="EC" id="1.17.7.4"/>
    </reaction>
</comment>